<evidence type="ECO:0000256" key="4">
    <source>
        <dbReference type="SAM" id="MobiDB-lite"/>
    </source>
</evidence>
<dbReference type="PROSITE" id="PS50886">
    <property type="entry name" value="TRBD"/>
    <property type="match status" value="1"/>
</dbReference>
<dbReference type="Gene3D" id="2.40.50.140">
    <property type="entry name" value="Nucleic acid-binding proteins"/>
    <property type="match status" value="1"/>
</dbReference>
<feature type="compositionally biased region" description="Polar residues" evidence="4">
    <location>
        <begin position="44"/>
        <end position="60"/>
    </location>
</feature>
<dbReference type="Proteomes" id="UP000198341">
    <property type="component" value="Chromosome 9"/>
</dbReference>
<evidence type="ECO:0000256" key="3">
    <source>
        <dbReference type="PROSITE-ProRule" id="PRU00209"/>
    </source>
</evidence>
<dbReference type="GO" id="GO:0006450">
    <property type="term" value="P:regulation of translational fidelity"/>
    <property type="evidence" value="ECO:0007669"/>
    <property type="project" value="InterPro"/>
</dbReference>
<name>K8FIH1_9CHLO</name>
<dbReference type="InterPro" id="IPR012340">
    <property type="entry name" value="NA-bd_OB-fold"/>
</dbReference>
<evidence type="ECO:0000256" key="2">
    <source>
        <dbReference type="ARBA" id="ARBA00022884"/>
    </source>
</evidence>
<dbReference type="Pfam" id="PF02686">
    <property type="entry name" value="GatC"/>
    <property type="match status" value="1"/>
</dbReference>
<accession>K8FIH1</accession>
<dbReference type="EMBL" id="FO082270">
    <property type="protein sequence ID" value="CCO66839.1"/>
    <property type="molecule type" value="Genomic_DNA"/>
</dbReference>
<feature type="domain" description="TRNA-binding" evidence="5">
    <location>
        <begin position="218"/>
        <end position="324"/>
    </location>
</feature>
<proteinExistence type="predicted"/>
<dbReference type="AlphaFoldDB" id="K8FIH1"/>
<evidence type="ECO:0000313" key="7">
    <source>
        <dbReference type="Proteomes" id="UP000198341"/>
    </source>
</evidence>
<keyword evidence="2 3" id="KW-0694">RNA-binding</keyword>
<feature type="region of interest" description="Disordered" evidence="4">
    <location>
        <begin position="162"/>
        <end position="210"/>
    </location>
</feature>
<dbReference type="SUPFAM" id="SSF141000">
    <property type="entry name" value="Glu-tRNAGln amidotransferase C subunit"/>
    <property type="match status" value="1"/>
</dbReference>
<dbReference type="InterPro" id="IPR036113">
    <property type="entry name" value="Asp/Glu-ADT_sf_sub_c"/>
</dbReference>
<feature type="region of interest" description="Disordered" evidence="4">
    <location>
        <begin position="29"/>
        <end position="64"/>
    </location>
</feature>
<evidence type="ECO:0000256" key="1">
    <source>
        <dbReference type="ARBA" id="ARBA00022555"/>
    </source>
</evidence>
<dbReference type="GO" id="GO:0000049">
    <property type="term" value="F:tRNA binding"/>
    <property type="evidence" value="ECO:0007669"/>
    <property type="project" value="UniProtKB-UniRule"/>
</dbReference>
<keyword evidence="7" id="KW-1185">Reference proteome</keyword>
<feature type="compositionally biased region" description="Low complexity" evidence="4">
    <location>
        <begin position="165"/>
        <end position="186"/>
    </location>
</feature>
<dbReference type="PANTHER" id="PTHR11586">
    <property type="entry name" value="TRNA-AMINOACYLATION COFACTOR ARC1 FAMILY MEMBER"/>
    <property type="match status" value="1"/>
</dbReference>
<protein>
    <submittedName>
        <fullName evidence="6">Methionyl-tRNA synthetase</fullName>
    </submittedName>
</protein>
<dbReference type="Pfam" id="PF01588">
    <property type="entry name" value="tRNA_bind"/>
    <property type="match status" value="1"/>
</dbReference>
<sequence length="388" mass="41797">MSTTCTTTAHHALSSHVLFCNSKRTATTTTTTTSRRRLRAMTSCPSSSPKGVDNAASSTDLPPLPNLAELADTARIKITKEEISDWEPKINAIVGWFGQLNDIDIEKEWERLGKLQLSQEELEREMRLRLKSTIDEGGIEFDREELLNKAKNFDKGYFRTPRIMGSSSSSSDSESSSSTSTSSSERSAADDDAGSAVEQLKASAAAGTSGPAQALNDDLLGFNLVVGEIVSCEQHPDPESSKLLVSRVDCGEPEPRSVCSGIAAHYANPQDLVGKKVVIVGNLKARNMKGVQSHGMCLCASNEDKSKIEVVEAPENSSPGERLTFSGFIGDKMPDIHGENKVVKKKLWDKVKDGFNSNAEGNVNWFGSDLIGVNGSVKAPSLKSCRVG</sequence>
<dbReference type="InterPro" id="IPR003837">
    <property type="entry name" value="GatC"/>
</dbReference>
<reference evidence="6 7" key="1">
    <citation type="submission" date="2011-10" db="EMBL/GenBank/DDBJ databases">
        <authorList>
            <person name="Genoscope - CEA"/>
        </authorList>
    </citation>
    <scope>NUCLEOTIDE SEQUENCE [LARGE SCALE GENOMIC DNA]</scope>
    <source>
        <strain evidence="6 7">RCC 1105</strain>
    </source>
</reference>
<organism evidence="6 7">
    <name type="scientific">Bathycoccus prasinos</name>
    <dbReference type="NCBI Taxonomy" id="41875"/>
    <lineage>
        <taxon>Eukaryota</taxon>
        <taxon>Viridiplantae</taxon>
        <taxon>Chlorophyta</taxon>
        <taxon>Mamiellophyceae</taxon>
        <taxon>Mamiellales</taxon>
        <taxon>Bathycoccaceae</taxon>
        <taxon>Bathycoccus</taxon>
    </lineage>
</organism>
<dbReference type="STRING" id="41875.K8FIH1"/>
<dbReference type="GeneID" id="19013753"/>
<dbReference type="eggNOG" id="KOG2241">
    <property type="taxonomic scope" value="Eukaryota"/>
</dbReference>
<dbReference type="PANTHER" id="PTHR11586:SF37">
    <property type="entry name" value="TRNA-BINDING DOMAIN-CONTAINING PROTEIN"/>
    <property type="match status" value="1"/>
</dbReference>
<gene>
    <name evidence="6" type="ORF">Bathy09g02460</name>
</gene>
<dbReference type="InterPro" id="IPR051270">
    <property type="entry name" value="Tyrosine-tRNA_ligase_regulator"/>
</dbReference>
<keyword evidence="1 3" id="KW-0820">tRNA-binding</keyword>
<dbReference type="SUPFAM" id="SSF50249">
    <property type="entry name" value="Nucleic acid-binding proteins"/>
    <property type="match status" value="1"/>
</dbReference>
<dbReference type="KEGG" id="bpg:Bathy09g02460"/>
<dbReference type="InterPro" id="IPR002547">
    <property type="entry name" value="tRNA-bd_dom"/>
</dbReference>
<dbReference type="RefSeq" id="XP_007511279.1">
    <property type="nucleotide sequence ID" value="XM_007511217.1"/>
</dbReference>
<dbReference type="OrthoDB" id="19141at2759"/>
<evidence type="ECO:0000259" key="5">
    <source>
        <dbReference type="PROSITE" id="PS50886"/>
    </source>
</evidence>
<evidence type="ECO:0000313" key="6">
    <source>
        <dbReference type="EMBL" id="CCO66839.1"/>
    </source>
</evidence>